<comment type="similarity">
    <text evidence="3 10">Belongs to the TOP6A family.</text>
</comment>
<dbReference type="AlphaFoldDB" id="A0A7I8V8E7"/>
<evidence type="ECO:0000313" key="13">
    <source>
        <dbReference type="EMBL" id="CAD5112074.1"/>
    </source>
</evidence>
<keyword evidence="8 10" id="KW-0238">DNA-binding</keyword>
<evidence type="ECO:0000259" key="12">
    <source>
        <dbReference type="Pfam" id="PF21180"/>
    </source>
</evidence>
<evidence type="ECO:0000256" key="4">
    <source>
        <dbReference type="ARBA" id="ARBA00012895"/>
    </source>
</evidence>
<dbReference type="CDD" id="cd00223">
    <property type="entry name" value="TOPRIM_TopoIIB_SPO"/>
    <property type="match status" value="1"/>
</dbReference>
<keyword evidence="14" id="KW-1185">Reference proteome</keyword>
<dbReference type="PRINTS" id="PR01550">
    <property type="entry name" value="TOP6AFAMILY"/>
</dbReference>
<evidence type="ECO:0000256" key="10">
    <source>
        <dbReference type="PROSITE-ProRule" id="PRU01385"/>
    </source>
</evidence>
<dbReference type="GO" id="GO:0000706">
    <property type="term" value="P:meiotic DNA double-strand break processing"/>
    <property type="evidence" value="ECO:0007669"/>
    <property type="project" value="TreeGrafter"/>
</dbReference>
<name>A0A7I8V8E7_9ANNE</name>
<reference evidence="13 14" key="1">
    <citation type="submission" date="2020-08" db="EMBL/GenBank/DDBJ databases">
        <authorList>
            <person name="Hejnol A."/>
        </authorList>
    </citation>
    <scope>NUCLEOTIDE SEQUENCE [LARGE SCALE GENOMIC DNA]</scope>
</reference>
<dbReference type="OrthoDB" id="5377392at2759"/>
<dbReference type="Pfam" id="PF04406">
    <property type="entry name" value="TP6A_N"/>
    <property type="match status" value="1"/>
</dbReference>
<evidence type="ECO:0000256" key="3">
    <source>
        <dbReference type="ARBA" id="ARBA00006559"/>
    </source>
</evidence>
<sequence length="383" mass="43741">MSALDLNLCAAIRSSIASLEKTLIRENALNSLVDSVNNHIPTIKPEQMTDNSKLRDETKDLVDGFLAYLCTNFIGTNTPNGYPQIPFVYSASWNKVRFTKLKGLYVEEDRRGTVWSAKKLTLVEFARFVAVLSKASKLLYKNGYVTKRDFYYSEVKLFGSAGVCYKVLDTVSEILNIPVWRMHFLAGAKGYAAGSLSFKLNGEVVDFSNAIVDGYHISPLTFNATEWKSNAKFVLIVEKDAMFKRLLRDNILEKLGPMILVTGCGYPDFATRIFLNLLWREIQKPMFVITDCNPHGAVIMSVYKYGTKNQSSKYQNLTVPQIKWLGVHPTDLIKYKIKPQYLQTLTNDDKKAYRTFKDVCEKYKEDAWLTQVILMLKISRRFK</sequence>
<dbReference type="EC" id="5.6.2.2" evidence="4"/>
<dbReference type="GO" id="GO:0000228">
    <property type="term" value="C:nuclear chromosome"/>
    <property type="evidence" value="ECO:0007669"/>
    <property type="project" value="TreeGrafter"/>
</dbReference>
<dbReference type="Proteomes" id="UP000549394">
    <property type="component" value="Unassembled WGS sequence"/>
</dbReference>
<dbReference type="Pfam" id="PF21180">
    <property type="entry name" value="TOP6A-Spo11_Toprim"/>
    <property type="match status" value="1"/>
</dbReference>
<dbReference type="SUPFAM" id="SSF56726">
    <property type="entry name" value="DNA topoisomerase IV, alpha subunit"/>
    <property type="match status" value="1"/>
</dbReference>
<dbReference type="Gene3D" id="1.10.10.10">
    <property type="entry name" value="Winged helix-like DNA-binding domain superfamily/Winged helix DNA-binding domain"/>
    <property type="match status" value="1"/>
</dbReference>
<evidence type="ECO:0000259" key="11">
    <source>
        <dbReference type="Pfam" id="PF04406"/>
    </source>
</evidence>
<evidence type="ECO:0000256" key="2">
    <source>
        <dbReference type="ARBA" id="ARBA00001946"/>
    </source>
</evidence>
<dbReference type="InterPro" id="IPR002815">
    <property type="entry name" value="Spo11/TopoVI_A"/>
</dbReference>
<keyword evidence="6" id="KW-0460">Magnesium</keyword>
<dbReference type="InterPro" id="IPR013049">
    <property type="entry name" value="Spo11/TopoVI_A_N"/>
</dbReference>
<dbReference type="GO" id="GO:0042138">
    <property type="term" value="P:meiotic DNA double-strand break formation"/>
    <property type="evidence" value="ECO:0007669"/>
    <property type="project" value="TreeGrafter"/>
</dbReference>
<dbReference type="InterPro" id="IPR036078">
    <property type="entry name" value="Spo11/TopoVI_A_sf"/>
</dbReference>
<dbReference type="InterPro" id="IPR034136">
    <property type="entry name" value="TOPRIM_Topo6A/Spo11"/>
</dbReference>
<dbReference type="Gene3D" id="3.40.1360.10">
    <property type="match status" value="1"/>
</dbReference>
<feature type="active site" description="O-(5'-phospho-DNA)-tyrosine intermediate" evidence="10">
    <location>
        <position position="152"/>
    </location>
</feature>
<dbReference type="GO" id="GO:0003918">
    <property type="term" value="F:DNA topoisomerase type II (double strand cut, ATP-hydrolyzing) activity"/>
    <property type="evidence" value="ECO:0007669"/>
    <property type="project" value="UniProtKB-UniRule"/>
</dbReference>
<gene>
    <name evidence="13" type="ORF">DGYR_LOCUS1279</name>
</gene>
<dbReference type="PANTHER" id="PTHR10848:SF0">
    <property type="entry name" value="MEIOTIC RECOMBINATION PROTEIN SPO11"/>
    <property type="match status" value="1"/>
</dbReference>
<evidence type="ECO:0000256" key="8">
    <source>
        <dbReference type="ARBA" id="ARBA00023125"/>
    </source>
</evidence>
<keyword evidence="9 10" id="KW-0413">Isomerase</keyword>
<feature type="domain" description="Topoisomerase 6 subunit A/Spo11 TOPRIM" evidence="12">
    <location>
        <begin position="233"/>
        <end position="381"/>
    </location>
</feature>
<evidence type="ECO:0000313" key="14">
    <source>
        <dbReference type="Proteomes" id="UP000549394"/>
    </source>
</evidence>
<evidence type="ECO:0000256" key="6">
    <source>
        <dbReference type="ARBA" id="ARBA00022842"/>
    </source>
</evidence>
<accession>A0A7I8V8E7</accession>
<dbReference type="InterPro" id="IPR036388">
    <property type="entry name" value="WH-like_DNA-bd_sf"/>
</dbReference>
<evidence type="ECO:0000256" key="5">
    <source>
        <dbReference type="ARBA" id="ARBA00022723"/>
    </source>
</evidence>
<evidence type="ECO:0000256" key="7">
    <source>
        <dbReference type="ARBA" id="ARBA00023029"/>
    </source>
</evidence>
<dbReference type="GO" id="GO:0003677">
    <property type="term" value="F:DNA binding"/>
    <property type="evidence" value="ECO:0007669"/>
    <property type="project" value="UniProtKB-UniRule"/>
</dbReference>
<comment type="catalytic activity">
    <reaction evidence="1 10">
        <text>ATP-dependent breakage, passage and rejoining of double-stranded DNA.</text>
        <dbReference type="EC" id="5.6.2.2"/>
    </reaction>
</comment>
<proteinExistence type="inferred from homology"/>
<dbReference type="GO" id="GO:0005524">
    <property type="term" value="F:ATP binding"/>
    <property type="evidence" value="ECO:0007669"/>
    <property type="project" value="InterPro"/>
</dbReference>
<dbReference type="GO" id="GO:0046872">
    <property type="term" value="F:metal ion binding"/>
    <property type="evidence" value="ECO:0007669"/>
    <property type="project" value="UniProtKB-KW"/>
</dbReference>
<dbReference type="PANTHER" id="PTHR10848">
    <property type="entry name" value="MEIOTIC RECOMBINATION PROTEIN SPO11"/>
    <property type="match status" value="1"/>
</dbReference>
<evidence type="ECO:0000256" key="9">
    <source>
        <dbReference type="ARBA" id="ARBA00023235"/>
    </source>
</evidence>
<comment type="caution">
    <text evidence="13">The sequence shown here is derived from an EMBL/GenBank/DDBJ whole genome shotgun (WGS) entry which is preliminary data.</text>
</comment>
<feature type="domain" description="Spo11/DNA topoisomerase VI subunit A N-terminal" evidence="11">
    <location>
        <begin position="125"/>
        <end position="183"/>
    </location>
</feature>
<dbReference type="PROSITE" id="PS52041">
    <property type="entry name" value="TOPO_IIB"/>
    <property type="match status" value="1"/>
</dbReference>
<dbReference type="EMBL" id="CAJFCJ010000002">
    <property type="protein sequence ID" value="CAD5112074.1"/>
    <property type="molecule type" value="Genomic_DNA"/>
</dbReference>
<keyword evidence="7 10" id="KW-0799">Topoisomerase</keyword>
<comment type="cofactor">
    <cofactor evidence="2">
        <name>Mg(2+)</name>
        <dbReference type="ChEBI" id="CHEBI:18420"/>
    </cofactor>
</comment>
<dbReference type="GO" id="GO:0007131">
    <property type="term" value="P:reciprocal meiotic recombination"/>
    <property type="evidence" value="ECO:0007669"/>
    <property type="project" value="TreeGrafter"/>
</dbReference>
<protein>
    <recommendedName>
        <fullName evidence="4">DNA topoisomerase (ATP-hydrolyzing)</fullName>
        <ecNumber evidence="4">5.6.2.2</ecNumber>
    </recommendedName>
</protein>
<evidence type="ECO:0000256" key="1">
    <source>
        <dbReference type="ARBA" id="ARBA00000185"/>
    </source>
</evidence>
<organism evidence="13 14">
    <name type="scientific">Dimorphilus gyrociliatus</name>
    <dbReference type="NCBI Taxonomy" id="2664684"/>
    <lineage>
        <taxon>Eukaryota</taxon>
        <taxon>Metazoa</taxon>
        <taxon>Spiralia</taxon>
        <taxon>Lophotrochozoa</taxon>
        <taxon>Annelida</taxon>
        <taxon>Polychaeta</taxon>
        <taxon>Polychaeta incertae sedis</taxon>
        <taxon>Dinophilidae</taxon>
        <taxon>Dimorphilus</taxon>
    </lineage>
</organism>
<keyword evidence="5" id="KW-0479">Metal-binding</keyword>